<feature type="non-terminal residue" evidence="2">
    <location>
        <position position="1"/>
    </location>
</feature>
<dbReference type="PROSITE" id="PS50013">
    <property type="entry name" value="CHROMO_2"/>
    <property type="match status" value="1"/>
</dbReference>
<sequence>FPTRSHSRPGPIVGETGEDEWPVERILDSRRIGRGWRYLVRWEGYGAEEDSWISGTE</sequence>
<dbReference type="HOGENOM" id="CLU_197186_0_0_1"/>
<dbReference type="SUPFAM" id="SSF54160">
    <property type="entry name" value="Chromo domain-like"/>
    <property type="match status" value="1"/>
</dbReference>
<name>A0A0C3P9Z7_PHLG1</name>
<dbReference type="InterPro" id="IPR000953">
    <property type="entry name" value="Chromo/chromo_shadow_dom"/>
</dbReference>
<dbReference type="Proteomes" id="UP000053257">
    <property type="component" value="Unassembled WGS sequence"/>
</dbReference>
<feature type="non-terminal residue" evidence="2">
    <location>
        <position position="57"/>
    </location>
</feature>
<dbReference type="EMBL" id="KN840765">
    <property type="protein sequence ID" value="KIP01578.1"/>
    <property type="molecule type" value="Genomic_DNA"/>
</dbReference>
<organism evidence="2 3">
    <name type="scientific">Phlebiopsis gigantea (strain 11061_1 CR5-6)</name>
    <name type="common">White-rot fungus</name>
    <name type="synonym">Peniophora gigantea</name>
    <dbReference type="NCBI Taxonomy" id="745531"/>
    <lineage>
        <taxon>Eukaryota</taxon>
        <taxon>Fungi</taxon>
        <taxon>Dikarya</taxon>
        <taxon>Basidiomycota</taxon>
        <taxon>Agaricomycotina</taxon>
        <taxon>Agaricomycetes</taxon>
        <taxon>Polyporales</taxon>
        <taxon>Phanerochaetaceae</taxon>
        <taxon>Phlebiopsis</taxon>
    </lineage>
</organism>
<dbReference type="GO" id="GO:0006338">
    <property type="term" value="P:chromatin remodeling"/>
    <property type="evidence" value="ECO:0007669"/>
    <property type="project" value="UniProtKB-ARBA"/>
</dbReference>
<dbReference type="AlphaFoldDB" id="A0A0C3P9Z7"/>
<protein>
    <recommendedName>
        <fullName evidence="1">Chromo domain-containing protein</fullName>
    </recommendedName>
</protein>
<evidence type="ECO:0000259" key="1">
    <source>
        <dbReference type="PROSITE" id="PS50013"/>
    </source>
</evidence>
<dbReference type="InterPro" id="IPR023780">
    <property type="entry name" value="Chromo_domain"/>
</dbReference>
<dbReference type="STRING" id="745531.A0A0C3P9Z7"/>
<evidence type="ECO:0000313" key="3">
    <source>
        <dbReference type="Proteomes" id="UP000053257"/>
    </source>
</evidence>
<dbReference type="OrthoDB" id="2758353at2759"/>
<evidence type="ECO:0000313" key="2">
    <source>
        <dbReference type="EMBL" id="KIP01578.1"/>
    </source>
</evidence>
<dbReference type="Gene3D" id="2.40.50.40">
    <property type="match status" value="1"/>
</dbReference>
<reference evidence="2 3" key="1">
    <citation type="journal article" date="2014" name="PLoS Genet.">
        <title>Analysis of the Phlebiopsis gigantea genome, transcriptome and secretome provides insight into its pioneer colonization strategies of wood.</title>
        <authorList>
            <person name="Hori C."/>
            <person name="Ishida T."/>
            <person name="Igarashi K."/>
            <person name="Samejima M."/>
            <person name="Suzuki H."/>
            <person name="Master E."/>
            <person name="Ferreira P."/>
            <person name="Ruiz-Duenas F.J."/>
            <person name="Held B."/>
            <person name="Canessa P."/>
            <person name="Larrondo L.F."/>
            <person name="Schmoll M."/>
            <person name="Druzhinina I.S."/>
            <person name="Kubicek C.P."/>
            <person name="Gaskell J.A."/>
            <person name="Kersten P."/>
            <person name="St John F."/>
            <person name="Glasner J."/>
            <person name="Sabat G."/>
            <person name="Splinter BonDurant S."/>
            <person name="Syed K."/>
            <person name="Yadav J."/>
            <person name="Mgbeahuruike A.C."/>
            <person name="Kovalchuk A."/>
            <person name="Asiegbu F.O."/>
            <person name="Lackner G."/>
            <person name="Hoffmeister D."/>
            <person name="Rencoret J."/>
            <person name="Gutierrez A."/>
            <person name="Sun H."/>
            <person name="Lindquist E."/>
            <person name="Barry K."/>
            <person name="Riley R."/>
            <person name="Grigoriev I.V."/>
            <person name="Henrissat B."/>
            <person name="Kues U."/>
            <person name="Berka R.M."/>
            <person name="Martinez A.T."/>
            <person name="Covert S.F."/>
            <person name="Blanchette R.A."/>
            <person name="Cullen D."/>
        </authorList>
    </citation>
    <scope>NUCLEOTIDE SEQUENCE [LARGE SCALE GENOMIC DNA]</scope>
    <source>
        <strain evidence="2 3">11061_1 CR5-6</strain>
    </source>
</reference>
<accession>A0A0C3P9Z7</accession>
<feature type="domain" description="Chromo" evidence="1">
    <location>
        <begin position="21"/>
        <end position="57"/>
    </location>
</feature>
<dbReference type="Pfam" id="PF00385">
    <property type="entry name" value="Chromo"/>
    <property type="match status" value="1"/>
</dbReference>
<keyword evidence="3" id="KW-1185">Reference proteome</keyword>
<proteinExistence type="predicted"/>
<gene>
    <name evidence="2" type="ORF">PHLGIDRAFT_45881</name>
</gene>
<dbReference type="InterPro" id="IPR016197">
    <property type="entry name" value="Chromo-like_dom_sf"/>
</dbReference>